<proteinExistence type="predicted"/>
<feature type="compositionally biased region" description="Basic and acidic residues" evidence="1">
    <location>
        <begin position="93"/>
        <end position="104"/>
    </location>
</feature>
<evidence type="ECO:0000313" key="2">
    <source>
        <dbReference type="EMBL" id="GBP58227.1"/>
    </source>
</evidence>
<gene>
    <name evidence="2" type="ORF">EVAR_87805_1</name>
</gene>
<feature type="compositionally biased region" description="Basic and acidic residues" evidence="1">
    <location>
        <begin position="111"/>
        <end position="121"/>
    </location>
</feature>
<name>A0A4C1X7I1_EUMVA</name>
<dbReference type="AlphaFoldDB" id="A0A4C1X7I1"/>
<comment type="caution">
    <text evidence="2">The sequence shown here is derived from an EMBL/GenBank/DDBJ whole genome shotgun (WGS) entry which is preliminary data.</text>
</comment>
<dbReference type="Proteomes" id="UP000299102">
    <property type="component" value="Unassembled WGS sequence"/>
</dbReference>
<evidence type="ECO:0000313" key="3">
    <source>
        <dbReference type="Proteomes" id="UP000299102"/>
    </source>
</evidence>
<dbReference type="EMBL" id="BGZK01000729">
    <property type="protein sequence ID" value="GBP58227.1"/>
    <property type="molecule type" value="Genomic_DNA"/>
</dbReference>
<reference evidence="2 3" key="1">
    <citation type="journal article" date="2019" name="Commun. Biol.">
        <title>The bagworm genome reveals a unique fibroin gene that provides high tensile strength.</title>
        <authorList>
            <person name="Kono N."/>
            <person name="Nakamura H."/>
            <person name="Ohtoshi R."/>
            <person name="Tomita M."/>
            <person name="Numata K."/>
            <person name="Arakawa K."/>
        </authorList>
    </citation>
    <scope>NUCLEOTIDE SEQUENCE [LARGE SCALE GENOMIC DNA]</scope>
</reference>
<organism evidence="2 3">
    <name type="scientific">Eumeta variegata</name>
    <name type="common">Bagworm moth</name>
    <name type="synonym">Eumeta japonica</name>
    <dbReference type="NCBI Taxonomy" id="151549"/>
    <lineage>
        <taxon>Eukaryota</taxon>
        <taxon>Metazoa</taxon>
        <taxon>Ecdysozoa</taxon>
        <taxon>Arthropoda</taxon>
        <taxon>Hexapoda</taxon>
        <taxon>Insecta</taxon>
        <taxon>Pterygota</taxon>
        <taxon>Neoptera</taxon>
        <taxon>Endopterygota</taxon>
        <taxon>Lepidoptera</taxon>
        <taxon>Glossata</taxon>
        <taxon>Ditrysia</taxon>
        <taxon>Tineoidea</taxon>
        <taxon>Psychidae</taxon>
        <taxon>Oiketicinae</taxon>
        <taxon>Eumeta</taxon>
    </lineage>
</organism>
<evidence type="ECO:0000256" key="1">
    <source>
        <dbReference type="SAM" id="MobiDB-lite"/>
    </source>
</evidence>
<protein>
    <submittedName>
        <fullName evidence="2">Uncharacterized protein</fullName>
    </submittedName>
</protein>
<sequence>MKIKQWEQKLYENELARASARKLHERKRSLINIIGPLGPHTAAAHYTTLINRFTERNGHTGAAQGTARQRPPASLPRSVTGRPGAGGGSGVRGRAEKCERKENAESGNKFPTRDWKPGALP</sequence>
<feature type="region of interest" description="Disordered" evidence="1">
    <location>
        <begin position="54"/>
        <end position="121"/>
    </location>
</feature>
<keyword evidence="3" id="KW-1185">Reference proteome</keyword>
<accession>A0A4C1X7I1</accession>